<reference evidence="3 4" key="1">
    <citation type="journal article" date="2024" name="BMC Biol.">
        <title>Comparative genomics of Ascetosporea gives new insight into the evolutionary basis for animal parasitism in Rhizaria.</title>
        <authorList>
            <person name="Hiltunen Thoren M."/>
            <person name="Onut-Brannstrom I."/>
            <person name="Alfjorden A."/>
            <person name="Peckova H."/>
            <person name="Swords F."/>
            <person name="Hooper C."/>
            <person name="Holzer A.S."/>
            <person name="Bass D."/>
            <person name="Burki F."/>
        </authorList>
    </citation>
    <scope>NUCLEOTIDE SEQUENCE [LARGE SCALE GENOMIC DNA]</scope>
    <source>
        <strain evidence="3">20-A016</strain>
    </source>
</reference>
<evidence type="ECO:0000313" key="4">
    <source>
        <dbReference type="Proteomes" id="UP001439008"/>
    </source>
</evidence>
<evidence type="ECO:0000313" key="3">
    <source>
        <dbReference type="EMBL" id="MES1918289.1"/>
    </source>
</evidence>
<dbReference type="Proteomes" id="UP001439008">
    <property type="component" value="Unassembled WGS sequence"/>
</dbReference>
<keyword evidence="4" id="KW-1185">Reference proteome</keyword>
<evidence type="ECO:0000256" key="2">
    <source>
        <dbReference type="SAM" id="Phobius"/>
    </source>
</evidence>
<feature type="region of interest" description="Disordered" evidence="1">
    <location>
        <begin position="101"/>
        <end position="123"/>
    </location>
</feature>
<accession>A0ABV2AF17</accession>
<protein>
    <submittedName>
        <fullName evidence="3">Uncharacterized protein</fullName>
    </submittedName>
</protein>
<sequence>MYRTENILYDNYLQPHRNIKVICKTPFGSTVKHTDLFCEESGLKISGCNAEAQELDSDIFCNSGCINKSNLNNHNSNDVKNVIDYNNEVTDYGNNEILYHDNDNDEAKDYDKDNDEAKDYDNDETKDHKMKQIYITQIAVITFISILTFAIIVILVYFVLNRTNIFERRRSRLIQY</sequence>
<evidence type="ECO:0000256" key="1">
    <source>
        <dbReference type="SAM" id="MobiDB-lite"/>
    </source>
</evidence>
<keyword evidence="2" id="KW-0472">Membrane</keyword>
<organism evidence="3 4">
    <name type="scientific">Bonamia ostreae</name>
    <dbReference type="NCBI Taxonomy" id="126728"/>
    <lineage>
        <taxon>Eukaryota</taxon>
        <taxon>Sar</taxon>
        <taxon>Rhizaria</taxon>
        <taxon>Endomyxa</taxon>
        <taxon>Ascetosporea</taxon>
        <taxon>Haplosporida</taxon>
        <taxon>Bonamia</taxon>
    </lineage>
</organism>
<dbReference type="EMBL" id="JBDODL010000037">
    <property type="protein sequence ID" value="MES1918289.1"/>
    <property type="molecule type" value="Genomic_DNA"/>
</dbReference>
<gene>
    <name evidence="3" type="ORF">MHBO_000276</name>
</gene>
<proteinExistence type="predicted"/>
<name>A0ABV2AF17_9EUKA</name>
<feature type="transmembrane region" description="Helical" evidence="2">
    <location>
        <begin position="134"/>
        <end position="160"/>
    </location>
</feature>
<keyword evidence="2" id="KW-1133">Transmembrane helix</keyword>
<keyword evidence="2" id="KW-0812">Transmembrane</keyword>
<comment type="caution">
    <text evidence="3">The sequence shown here is derived from an EMBL/GenBank/DDBJ whole genome shotgun (WGS) entry which is preliminary data.</text>
</comment>